<dbReference type="PANTHER" id="PTHR47534">
    <property type="entry name" value="YALI0E05731P"/>
    <property type="match status" value="1"/>
</dbReference>
<dbReference type="InterPro" id="IPR036291">
    <property type="entry name" value="NAD(P)-bd_dom_sf"/>
</dbReference>
<evidence type="ECO:0000313" key="4">
    <source>
        <dbReference type="Proteomes" id="UP000092730"/>
    </source>
</evidence>
<dbReference type="KEGG" id="kbi:30208916"/>
<dbReference type="GO" id="GO:0016491">
    <property type="term" value="F:oxidoreductase activity"/>
    <property type="evidence" value="ECO:0007669"/>
    <property type="project" value="UniProtKB-KW"/>
</dbReference>
<name>A0A1B9G721_9TREE</name>
<dbReference type="InterPro" id="IPR002347">
    <property type="entry name" value="SDR_fam"/>
</dbReference>
<dbReference type="Proteomes" id="UP000092730">
    <property type="component" value="Chromosome 1"/>
</dbReference>
<dbReference type="AlphaFoldDB" id="A0A1B9G721"/>
<dbReference type="PRINTS" id="PR00081">
    <property type="entry name" value="GDHRDH"/>
</dbReference>
<evidence type="ECO:0000313" key="2">
    <source>
        <dbReference type="EMBL" id="OCF26827.1"/>
    </source>
</evidence>
<reference evidence="3" key="2">
    <citation type="submission" date="2013-07" db="EMBL/GenBank/DDBJ databases">
        <authorList>
            <consortium name="The Broad Institute Genome Sequencing Platform"/>
            <person name="Cuomo C."/>
            <person name="Litvintseva A."/>
            <person name="Chen Y."/>
            <person name="Heitman J."/>
            <person name="Sun S."/>
            <person name="Springer D."/>
            <person name="Dromer F."/>
            <person name="Young S.K."/>
            <person name="Zeng Q."/>
            <person name="Gargeya S."/>
            <person name="Fitzgerald M."/>
            <person name="Abouelleil A."/>
            <person name="Alvarado L."/>
            <person name="Berlin A.M."/>
            <person name="Chapman S.B."/>
            <person name="Dewar J."/>
            <person name="Goldberg J."/>
            <person name="Griggs A."/>
            <person name="Gujja S."/>
            <person name="Hansen M."/>
            <person name="Howarth C."/>
            <person name="Imamovic A."/>
            <person name="Larimer J."/>
            <person name="McCowan C."/>
            <person name="Murphy C."/>
            <person name="Pearson M."/>
            <person name="Priest M."/>
            <person name="Roberts A."/>
            <person name="Saif S."/>
            <person name="Shea T."/>
            <person name="Sykes S."/>
            <person name="Wortman J."/>
            <person name="Nusbaum C."/>
            <person name="Birren B."/>
        </authorList>
    </citation>
    <scope>NUCLEOTIDE SEQUENCE</scope>
    <source>
        <strain evidence="3">CBS 10118</strain>
    </source>
</reference>
<reference evidence="2" key="3">
    <citation type="submission" date="2014-01" db="EMBL/GenBank/DDBJ databases">
        <title>Evolution of pathogenesis and genome organization in the Tremellales.</title>
        <authorList>
            <person name="Cuomo C."/>
            <person name="Litvintseva A."/>
            <person name="Heitman J."/>
            <person name="Chen Y."/>
            <person name="Sun S."/>
            <person name="Springer D."/>
            <person name="Dromer F."/>
            <person name="Young S."/>
            <person name="Zeng Q."/>
            <person name="Chapman S."/>
            <person name="Gujja S."/>
            <person name="Saif S."/>
            <person name="Birren B."/>
        </authorList>
    </citation>
    <scope>NUCLEOTIDE SEQUENCE</scope>
    <source>
        <strain evidence="2">CBS 10118</strain>
    </source>
</reference>
<accession>A0A1B9G721</accession>
<dbReference type="STRING" id="1296100.A0A1B9G721"/>
<dbReference type="RefSeq" id="XP_019047897.1">
    <property type="nucleotide sequence ID" value="XM_019191149.1"/>
</dbReference>
<protein>
    <recommendedName>
        <fullName evidence="5">NAD(P)-binding protein</fullName>
    </recommendedName>
</protein>
<dbReference type="GeneID" id="30208916"/>
<dbReference type="EMBL" id="CP144541">
    <property type="protein sequence ID" value="WVW79177.1"/>
    <property type="molecule type" value="Genomic_DNA"/>
</dbReference>
<sequence>MSSDLKASVNDIQLPPNKTAVVIGATTGIGAAVARKLASAGCKRVIILGRNRGRAEVVIGRMKELSEGRIDASFVNGDISHVRGIKDAFGSVRSALGEDQVDYLVMCQNGPPTGTINLNEDGEGTEFTVQVTSRFFLACLFAVHQIMMSQTGKVMFIANPGLSYDPLDVDDLSLKRVAEKGRYRPLLTMDQSMRDSTVLDSVILELNDRFPQYSFYHVHPGLVNTELFDIHTFPFPLSYIAGLGLMIMGTTPDEFANVPMKILTNSEQFGDGDGKFWNHKLQPKPPGGWASNQANRKKLWDKLLEMVGES</sequence>
<dbReference type="InterPro" id="IPR052228">
    <property type="entry name" value="Sec_Metab_Biosynth_Oxidored"/>
</dbReference>
<reference evidence="3" key="4">
    <citation type="submission" date="2024-02" db="EMBL/GenBank/DDBJ databases">
        <title>Comparative genomics of Cryptococcus and Kwoniella reveals pathogenesis evolution and contrasting modes of karyotype evolution via chromosome fusion or intercentromeric recombination.</title>
        <authorList>
            <person name="Coelho M.A."/>
            <person name="David-Palma M."/>
            <person name="Shea T."/>
            <person name="Bowers K."/>
            <person name="McGinley-Smith S."/>
            <person name="Mohammad A.W."/>
            <person name="Gnirke A."/>
            <person name="Yurkov A.M."/>
            <person name="Nowrousian M."/>
            <person name="Sun S."/>
            <person name="Cuomo C.A."/>
            <person name="Heitman J."/>
        </authorList>
    </citation>
    <scope>NUCLEOTIDE SEQUENCE</scope>
    <source>
        <strain evidence="3">CBS 10118</strain>
    </source>
</reference>
<dbReference type="VEuPathDB" id="FungiDB:I302_04517"/>
<dbReference type="Gene3D" id="3.40.50.720">
    <property type="entry name" value="NAD(P)-binding Rossmann-like Domain"/>
    <property type="match status" value="1"/>
</dbReference>
<dbReference type="Pfam" id="PF00106">
    <property type="entry name" value="adh_short"/>
    <property type="match status" value="1"/>
</dbReference>
<dbReference type="SUPFAM" id="SSF51735">
    <property type="entry name" value="NAD(P)-binding Rossmann-fold domains"/>
    <property type="match status" value="1"/>
</dbReference>
<evidence type="ECO:0000313" key="3">
    <source>
        <dbReference type="EMBL" id="WVW79177.1"/>
    </source>
</evidence>
<evidence type="ECO:0000256" key="1">
    <source>
        <dbReference type="ARBA" id="ARBA00023002"/>
    </source>
</evidence>
<reference evidence="2" key="1">
    <citation type="submission" date="2013-07" db="EMBL/GenBank/DDBJ databases">
        <title>The Genome Sequence of Cryptococcus bestiolae CBS10118.</title>
        <authorList>
            <consortium name="The Broad Institute Genome Sequencing Platform"/>
            <person name="Cuomo C."/>
            <person name="Litvintseva A."/>
            <person name="Chen Y."/>
            <person name="Heitman J."/>
            <person name="Sun S."/>
            <person name="Springer D."/>
            <person name="Dromer F."/>
            <person name="Young S.K."/>
            <person name="Zeng Q."/>
            <person name="Gargeya S."/>
            <person name="Fitzgerald M."/>
            <person name="Abouelleil A."/>
            <person name="Alvarado L."/>
            <person name="Berlin A.M."/>
            <person name="Chapman S.B."/>
            <person name="Dewar J."/>
            <person name="Goldberg J."/>
            <person name="Griggs A."/>
            <person name="Gujja S."/>
            <person name="Hansen M."/>
            <person name="Howarth C."/>
            <person name="Imamovic A."/>
            <person name="Larimer J."/>
            <person name="McCowan C."/>
            <person name="Murphy C."/>
            <person name="Pearson M."/>
            <person name="Priest M."/>
            <person name="Roberts A."/>
            <person name="Saif S."/>
            <person name="Shea T."/>
            <person name="Sykes S."/>
            <person name="Wortman J."/>
            <person name="Nusbaum C."/>
            <person name="Birren B."/>
        </authorList>
    </citation>
    <scope>NUCLEOTIDE SEQUENCE [LARGE SCALE GENOMIC DNA]</scope>
    <source>
        <strain evidence="2">CBS 10118</strain>
    </source>
</reference>
<organism evidence="2">
    <name type="scientific">Kwoniella bestiolae CBS 10118</name>
    <dbReference type="NCBI Taxonomy" id="1296100"/>
    <lineage>
        <taxon>Eukaryota</taxon>
        <taxon>Fungi</taxon>
        <taxon>Dikarya</taxon>
        <taxon>Basidiomycota</taxon>
        <taxon>Agaricomycotina</taxon>
        <taxon>Tremellomycetes</taxon>
        <taxon>Tremellales</taxon>
        <taxon>Cryptococcaceae</taxon>
        <taxon>Kwoniella</taxon>
    </lineage>
</organism>
<gene>
    <name evidence="2" type="ORF">I302_04517</name>
    <name evidence="3" type="ORF">I302_101143</name>
</gene>
<dbReference type="EMBL" id="KI894020">
    <property type="protein sequence ID" value="OCF26827.1"/>
    <property type="molecule type" value="Genomic_DNA"/>
</dbReference>
<keyword evidence="4" id="KW-1185">Reference proteome</keyword>
<dbReference type="PANTHER" id="PTHR47534:SF3">
    <property type="entry name" value="ALCOHOL DEHYDROGENASE-LIKE C-TERMINAL DOMAIN-CONTAINING PROTEIN"/>
    <property type="match status" value="1"/>
</dbReference>
<keyword evidence="1" id="KW-0560">Oxidoreductase</keyword>
<evidence type="ECO:0008006" key="5">
    <source>
        <dbReference type="Google" id="ProtNLM"/>
    </source>
</evidence>
<dbReference type="OrthoDB" id="2898509at2759"/>
<proteinExistence type="predicted"/>